<dbReference type="STRING" id="2070753.A0A3A2ZFT2"/>
<dbReference type="InterPro" id="IPR059095">
    <property type="entry name" value="Znf_C2H2_17_2nd"/>
</dbReference>
<feature type="region of interest" description="Disordered" evidence="1">
    <location>
        <begin position="276"/>
        <end position="343"/>
    </location>
</feature>
<feature type="domain" description="C2H2-type" evidence="2">
    <location>
        <begin position="389"/>
        <end position="417"/>
    </location>
</feature>
<dbReference type="Proteomes" id="UP000266188">
    <property type="component" value="Unassembled WGS sequence"/>
</dbReference>
<feature type="compositionally biased region" description="Polar residues" evidence="1">
    <location>
        <begin position="461"/>
        <end position="474"/>
    </location>
</feature>
<evidence type="ECO:0000256" key="1">
    <source>
        <dbReference type="SAM" id="MobiDB-lite"/>
    </source>
</evidence>
<feature type="compositionally biased region" description="Polar residues" evidence="1">
    <location>
        <begin position="13"/>
        <end position="33"/>
    </location>
</feature>
<feature type="domain" description="C2H2-type" evidence="2">
    <location>
        <begin position="427"/>
        <end position="457"/>
    </location>
</feature>
<feature type="region of interest" description="Disordered" evidence="1">
    <location>
        <begin position="1"/>
        <end position="72"/>
    </location>
</feature>
<evidence type="ECO:0000259" key="2">
    <source>
        <dbReference type="SMART" id="SM00355"/>
    </source>
</evidence>
<feature type="compositionally biased region" description="Basic residues" evidence="1">
    <location>
        <begin position="292"/>
        <end position="301"/>
    </location>
</feature>
<evidence type="ECO:0000313" key="3">
    <source>
        <dbReference type="EMBL" id="RJE21133.1"/>
    </source>
</evidence>
<dbReference type="InterPro" id="IPR059009">
    <property type="entry name" value="Znf_C2H2_17_1st"/>
</dbReference>
<sequence>MSPKIKNGPERVTLSQSTLHNMDQATNSRQTPHVQGFSHLPSRNTQDDDLSSQDNFSLCSSANHSHGTPNGMRPWTLNDADVLDSISSTNPESPEVQMLSFSLSQQLLPSTVGPSDVMYHTGPDFPVVPDLTDHSDMDFSHSHDFHQYSSLVDLNAFDNDPSTQSGAQSHTSEDALSIGHSSHADDSQFLAANESWNSMITDTRGYHGSALDQLSSSIFPTMPVSPPLTEAGNDMSVTSSCSHPGYPAFMAHDDVMMKDMTATVGSQGINIGEPLFPLTPPLSEKDPNRTIRPSKHARRPTLHTIGPQSKLEKEQELFQPTTTREANKLKSKETSESRNPRDHPYYALAAQSDGKYYCPFSSEEKPCNHPPTTQKCAYHKYLDSHLKPYRCKVPACLDAQLQFSSNACLFRHEREAHGLHGHGDNPHLCFFEGCDRSIPGYGFPRRWNLFDHMRRVHDYTASEQPSSPDTSPSGHVTKRKENPGRKRRVTGTSGAQPMKAQPMKAQTIKRTRSTHTQANPIRATQTPTHHGQRLITAERNYYNCRSRLLQELGDVTPRDPAMNERVNATVQELMTLGLNYRHIEASQAASMNHGLST</sequence>
<proteinExistence type="predicted"/>
<dbReference type="Gene3D" id="3.30.160.60">
    <property type="entry name" value="Classic Zinc Finger"/>
    <property type="match status" value="1"/>
</dbReference>
<feature type="compositionally biased region" description="Basic and acidic residues" evidence="1">
    <location>
        <begin position="325"/>
        <end position="343"/>
    </location>
</feature>
<accession>A0A3A2ZFT2</accession>
<protein>
    <submittedName>
        <fullName evidence="3">C2H2 finger domain protein</fullName>
    </submittedName>
</protein>
<dbReference type="Pfam" id="PF26177">
    <property type="entry name" value="zf_C2H2_17_1st"/>
    <property type="match status" value="1"/>
</dbReference>
<organism evidence="3 4">
    <name type="scientific">Aspergillus sclerotialis</name>
    <dbReference type="NCBI Taxonomy" id="2070753"/>
    <lineage>
        <taxon>Eukaryota</taxon>
        <taxon>Fungi</taxon>
        <taxon>Dikarya</taxon>
        <taxon>Ascomycota</taxon>
        <taxon>Pezizomycotina</taxon>
        <taxon>Eurotiomycetes</taxon>
        <taxon>Eurotiomycetidae</taxon>
        <taxon>Eurotiales</taxon>
        <taxon>Aspergillaceae</taxon>
        <taxon>Aspergillus</taxon>
        <taxon>Aspergillus subgen. Polypaecilum</taxon>
    </lineage>
</organism>
<dbReference type="InterPro" id="IPR013087">
    <property type="entry name" value="Znf_C2H2_type"/>
</dbReference>
<dbReference type="EMBL" id="MVGC01000250">
    <property type="protein sequence ID" value="RJE21133.1"/>
    <property type="molecule type" value="Genomic_DNA"/>
</dbReference>
<dbReference type="Pfam" id="PF26176">
    <property type="entry name" value="zf_C2H2_17_2"/>
    <property type="match status" value="1"/>
</dbReference>
<gene>
    <name evidence="3" type="ORF">PHISCL_06538</name>
</gene>
<feature type="compositionally biased region" description="Polar residues" evidence="1">
    <location>
        <begin position="52"/>
        <end position="68"/>
    </location>
</feature>
<feature type="compositionally biased region" description="Polar residues" evidence="1">
    <location>
        <begin position="514"/>
        <end position="529"/>
    </location>
</feature>
<feature type="region of interest" description="Disordered" evidence="1">
    <location>
        <begin position="157"/>
        <end position="180"/>
    </location>
</feature>
<comment type="caution">
    <text evidence="3">The sequence shown here is derived from an EMBL/GenBank/DDBJ whole genome shotgun (WGS) entry which is preliminary data.</text>
</comment>
<feature type="compositionally biased region" description="Polar residues" evidence="1">
    <location>
        <begin position="160"/>
        <end position="170"/>
    </location>
</feature>
<dbReference type="AlphaFoldDB" id="A0A3A2ZFT2"/>
<feature type="region of interest" description="Disordered" evidence="1">
    <location>
        <begin position="459"/>
        <end position="532"/>
    </location>
</feature>
<name>A0A3A2ZFT2_9EURO</name>
<reference evidence="4" key="1">
    <citation type="submission" date="2017-02" db="EMBL/GenBank/DDBJ databases">
        <authorList>
            <person name="Tafer H."/>
            <person name="Lopandic K."/>
        </authorList>
    </citation>
    <scope>NUCLEOTIDE SEQUENCE [LARGE SCALE GENOMIC DNA]</scope>
    <source>
        <strain evidence="4">CBS 366.77</strain>
    </source>
</reference>
<dbReference type="OrthoDB" id="5062908at2759"/>
<dbReference type="SMART" id="SM00355">
    <property type="entry name" value="ZnF_C2H2"/>
    <property type="match status" value="2"/>
</dbReference>
<keyword evidence="4" id="KW-1185">Reference proteome</keyword>
<evidence type="ECO:0000313" key="4">
    <source>
        <dbReference type="Proteomes" id="UP000266188"/>
    </source>
</evidence>